<evidence type="ECO:0000313" key="2">
    <source>
        <dbReference type="EMBL" id="VDM75793.1"/>
    </source>
</evidence>
<dbReference type="PANTHER" id="PTHR37402">
    <property type="entry name" value="GRAM DOMAIN-CONTAINING PROTEIN 4"/>
    <property type="match status" value="1"/>
</dbReference>
<proteinExistence type="predicted"/>
<dbReference type="OrthoDB" id="1708389at2759"/>
<evidence type="ECO:0000256" key="1">
    <source>
        <dbReference type="SAM" id="Phobius"/>
    </source>
</evidence>
<dbReference type="InterPro" id="IPR037847">
    <property type="entry name" value="GRAMDC4"/>
</dbReference>
<keyword evidence="1" id="KW-0472">Membrane</keyword>
<protein>
    <submittedName>
        <fullName evidence="2">Uncharacterized protein</fullName>
    </submittedName>
</protein>
<sequence>MLRTSKALKQCLESEAKESLWSRLSNEAKSFFTDIAEAFDNQYEQPKMTIAENQKLSAVALRRDLKRCYSFLHPLVEVGAALYDTLLWKHPINTLLLALGHSVIFRNIDIGLNFLPRKEVAMPKFDITGAQLIFDVAKVAQNLLNFAANFLEKLHSLLTWKDVHVTFVFYCLVIYWLALSMIFNTGTCLGMCGLTLGVRIFITTYLFHRFPRLRKRLDTYGWFYHNLPVKAARNGPATVSTAPDGLSLLANKTNSPLRRRPVNANGLFTSRLGSNFNLLETGSQHNLTQNNGSALGVHNLVKKWSAPNLRATCKDSTDCLNDQSSPIPHLGDECTTKMTADSFDSLILPIPPRSTRAGISPLALVTNSPAPPQDPPPSERTSLLEEEIMTESSSRLSFYSNVEDESVLEDPMIENVLACKFLRNLKFFVELFQFTKILFFKKV</sequence>
<dbReference type="GO" id="GO:0006915">
    <property type="term" value="P:apoptotic process"/>
    <property type="evidence" value="ECO:0007669"/>
    <property type="project" value="InterPro"/>
</dbReference>
<feature type="transmembrane region" description="Helical" evidence="1">
    <location>
        <begin position="188"/>
        <end position="207"/>
    </location>
</feature>
<dbReference type="EMBL" id="UYYB01095847">
    <property type="protein sequence ID" value="VDM75793.1"/>
    <property type="molecule type" value="Genomic_DNA"/>
</dbReference>
<dbReference type="AlphaFoldDB" id="A0A3P7J5N0"/>
<evidence type="ECO:0000313" key="3">
    <source>
        <dbReference type="Proteomes" id="UP000270094"/>
    </source>
</evidence>
<dbReference type="PANTHER" id="PTHR37402:SF1">
    <property type="entry name" value="GRAM DOMAIN-CONTAINING PROTEIN 4"/>
    <property type="match status" value="1"/>
</dbReference>
<name>A0A3P7J5N0_STRVU</name>
<organism evidence="2 3">
    <name type="scientific">Strongylus vulgaris</name>
    <name type="common">Blood worm</name>
    <dbReference type="NCBI Taxonomy" id="40348"/>
    <lineage>
        <taxon>Eukaryota</taxon>
        <taxon>Metazoa</taxon>
        <taxon>Ecdysozoa</taxon>
        <taxon>Nematoda</taxon>
        <taxon>Chromadorea</taxon>
        <taxon>Rhabditida</taxon>
        <taxon>Rhabditina</taxon>
        <taxon>Rhabditomorpha</taxon>
        <taxon>Strongyloidea</taxon>
        <taxon>Strongylidae</taxon>
        <taxon>Strongylus</taxon>
    </lineage>
</organism>
<gene>
    <name evidence="2" type="ORF">SVUK_LOCUS10791</name>
</gene>
<dbReference type="Proteomes" id="UP000270094">
    <property type="component" value="Unassembled WGS sequence"/>
</dbReference>
<keyword evidence="3" id="KW-1185">Reference proteome</keyword>
<reference evidence="2 3" key="1">
    <citation type="submission" date="2018-11" db="EMBL/GenBank/DDBJ databases">
        <authorList>
            <consortium name="Pathogen Informatics"/>
        </authorList>
    </citation>
    <scope>NUCLEOTIDE SEQUENCE [LARGE SCALE GENOMIC DNA]</scope>
</reference>
<keyword evidence="1" id="KW-1133">Transmembrane helix</keyword>
<accession>A0A3P7J5N0</accession>
<dbReference type="GO" id="GO:0034164">
    <property type="term" value="P:negative regulation of toll-like receptor 9 signaling pathway"/>
    <property type="evidence" value="ECO:0007669"/>
    <property type="project" value="TreeGrafter"/>
</dbReference>
<feature type="transmembrane region" description="Helical" evidence="1">
    <location>
        <begin position="163"/>
        <end position="182"/>
    </location>
</feature>
<keyword evidence="1" id="KW-0812">Transmembrane</keyword>